<comment type="subcellular location">
    <subcellularLocation>
        <location evidence="1">Secreted</location>
    </subcellularLocation>
</comment>
<comment type="similarity">
    <text evidence="2">Belongs to the pyrokinin family.</text>
</comment>
<keyword evidence="5" id="KW-0527">Neuropeptide</keyword>
<name>A0A5E4QPF1_9NEOP</name>
<feature type="signal peptide" evidence="6">
    <location>
        <begin position="1"/>
        <end position="19"/>
    </location>
</feature>
<keyword evidence="8" id="KW-1185">Reference proteome</keyword>
<organism evidence="7 8">
    <name type="scientific">Leptidea sinapis</name>
    <dbReference type="NCBI Taxonomy" id="189913"/>
    <lineage>
        <taxon>Eukaryota</taxon>
        <taxon>Metazoa</taxon>
        <taxon>Ecdysozoa</taxon>
        <taxon>Arthropoda</taxon>
        <taxon>Hexapoda</taxon>
        <taxon>Insecta</taxon>
        <taxon>Pterygota</taxon>
        <taxon>Neoptera</taxon>
        <taxon>Endopterygota</taxon>
        <taxon>Lepidoptera</taxon>
        <taxon>Glossata</taxon>
        <taxon>Ditrysia</taxon>
        <taxon>Papilionoidea</taxon>
        <taxon>Pieridae</taxon>
        <taxon>Dismorphiinae</taxon>
        <taxon>Leptidea</taxon>
    </lineage>
</organism>
<dbReference type="PROSITE" id="PS00539">
    <property type="entry name" value="PYROKININ"/>
    <property type="match status" value="1"/>
</dbReference>
<evidence type="ECO:0000256" key="1">
    <source>
        <dbReference type="ARBA" id="ARBA00004613"/>
    </source>
</evidence>
<evidence type="ECO:0008006" key="9">
    <source>
        <dbReference type="Google" id="ProtNLM"/>
    </source>
</evidence>
<feature type="chain" id="PRO_5022806684" description="Cardio acceleratory peptide 2b" evidence="6">
    <location>
        <begin position="20"/>
        <end position="123"/>
    </location>
</feature>
<keyword evidence="6" id="KW-0732">Signal</keyword>
<keyword evidence="4" id="KW-0027">Amidation</keyword>
<evidence type="ECO:0000256" key="5">
    <source>
        <dbReference type="ARBA" id="ARBA00023320"/>
    </source>
</evidence>
<proteinExistence type="inferred from homology"/>
<dbReference type="GO" id="GO:0007218">
    <property type="term" value="P:neuropeptide signaling pathway"/>
    <property type="evidence" value="ECO:0007669"/>
    <property type="project" value="UniProtKB-KW"/>
</dbReference>
<evidence type="ECO:0000256" key="2">
    <source>
        <dbReference type="ARBA" id="ARBA00007714"/>
    </source>
</evidence>
<dbReference type="InterPro" id="IPR001484">
    <property type="entry name" value="Pyrokinin_CS"/>
</dbReference>
<evidence type="ECO:0000256" key="4">
    <source>
        <dbReference type="ARBA" id="ARBA00022815"/>
    </source>
</evidence>
<dbReference type="GO" id="GO:0005576">
    <property type="term" value="C:extracellular region"/>
    <property type="evidence" value="ECO:0007669"/>
    <property type="project" value="UniProtKB-SubCell"/>
</dbReference>
<gene>
    <name evidence="7" type="ORF">LSINAPIS_LOCUS10845</name>
</gene>
<evidence type="ECO:0000313" key="8">
    <source>
        <dbReference type="Proteomes" id="UP000324832"/>
    </source>
</evidence>
<feature type="non-terminal residue" evidence="7">
    <location>
        <position position="123"/>
    </location>
</feature>
<accession>A0A5E4QPF1</accession>
<dbReference type="EMBL" id="FZQP02004468">
    <property type="protein sequence ID" value="VVD00150.1"/>
    <property type="molecule type" value="Genomic_DNA"/>
</dbReference>
<sequence length="123" mass="14087">MESAVRITISVLLLAIVNAHVSHSGTKLRRDGVLNLYPFPRVGRSHQTWQIPTDDLLDRDIDKRQLYAFPRVGRSDLRGVHLPPRLEEMLLRSHGFVKRESESESDTGMWFGPRLGRGIRSED</sequence>
<evidence type="ECO:0000313" key="7">
    <source>
        <dbReference type="EMBL" id="VVD00150.1"/>
    </source>
</evidence>
<reference evidence="7 8" key="1">
    <citation type="submission" date="2017-07" db="EMBL/GenBank/DDBJ databases">
        <authorList>
            <person name="Talla V."/>
            <person name="Backstrom N."/>
        </authorList>
    </citation>
    <scope>NUCLEOTIDE SEQUENCE [LARGE SCALE GENOMIC DNA]</scope>
</reference>
<dbReference type="AlphaFoldDB" id="A0A5E4QPF1"/>
<evidence type="ECO:0000256" key="6">
    <source>
        <dbReference type="SAM" id="SignalP"/>
    </source>
</evidence>
<dbReference type="Proteomes" id="UP000324832">
    <property type="component" value="Unassembled WGS sequence"/>
</dbReference>
<keyword evidence="3" id="KW-0964">Secreted</keyword>
<protein>
    <recommendedName>
        <fullName evidence="9">Cardio acceleratory peptide 2b</fullName>
    </recommendedName>
</protein>
<dbReference type="GO" id="GO:0005184">
    <property type="term" value="F:neuropeptide hormone activity"/>
    <property type="evidence" value="ECO:0007669"/>
    <property type="project" value="InterPro"/>
</dbReference>
<evidence type="ECO:0000256" key="3">
    <source>
        <dbReference type="ARBA" id="ARBA00022525"/>
    </source>
</evidence>